<feature type="transmembrane region" description="Helical" evidence="7">
    <location>
        <begin position="235"/>
        <end position="255"/>
    </location>
</feature>
<evidence type="ECO:0000259" key="8">
    <source>
        <dbReference type="PROSITE" id="PS50928"/>
    </source>
</evidence>
<sequence length="271" mass="30456">MKKTKKILLGILLALISLISLVPFWLMFSMSTYKSEQIFQNNPLIPSNYLMENIHTIFESNFVQSYANSFIISIVAMVLSVVICSMVGYAMNVYEFKGKKILNLFIMMTMMVPTQIGIIGYMIEMRNVRLNNTLLPMIFVWLASGFGAYWMISFIKGALPLELVESARIDGATEPKIYASITLPCIRPGLLTLCLLQFLWSWNSYIYPLVFVNRQENYTIPIFVKSLASAYRTDYGAQLAGLTLATIPVLILFIIGSKSFIKGLTAGAVKG</sequence>
<dbReference type="SUPFAM" id="SSF161098">
    <property type="entry name" value="MetI-like"/>
    <property type="match status" value="1"/>
</dbReference>
<evidence type="ECO:0000256" key="7">
    <source>
        <dbReference type="RuleBase" id="RU363032"/>
    </source>
</evidence>
<keyword evidence="4 7" id="KW-0812">Transmembrane</keyword>
<dbReference type="PANTHER" id="PTHR43744">
    <property type="entry name" value="ABC TRANSPORTER PERMEASE PROTEIN MG189-RELATED-RELATED"/>
    <property type="match status" value="1"/>
</dbReference>
<feature type="transmembrane region" description="Helical" evidence="7">
    <location>
        <begin position="7"/>
        <end position="28"/>
    </location>
</feature>
<accession>A0A9D1D2K4</accession>
<dbReference type="CDD" id="cd06261">
    <property type="entry name" value="TM_PBP2"/>
    <property type="match status" value="1"/>
</dbReference>
<gene>
    <name evidence="9" type="ORF">IAB26_14590</name>
</gene>
<dbReference type="GO" id="GO:0055085">
    <property type="term" value="P:transmembrane transport"/>
    <property type="evidence" value="ECO:0007669"/>
    <property type="project" value="InterPro"/>
</dbReference>
<proteinExistence type="inferred from homology"/>
<feature type="transmembrane region" description="Helical" evidence="7">
    <location>
        <begin position="70"/>
        <end position="89"/>
    </location>
</feature>
<feature type="transmembrane region" description="Helical" evidence="7">
    <location>
        <begin position="177"/>
        <end position="200"/>
    </location>
</feature>
<keyword evidence="6 7" id="KW-0472">Membrane</keyword>
<comment type="subcellular location">
    <subcellularLocation>
        <location evidence="1 7">Cell membrane</location>
        <topology evidence="1 7">Multi-pass membrane protein</topology>
    </subcellularLocation>
</comment>
<dbReference type="EMBL" id="DVFT01000214">
    <property type="protein sequence ID" value="HIQ97773.1"/>
    <property type="molecule type" value="Genomic_DNA"/>
</dbReference>
<evidence type="ECO:0000256" key="1">
    <source>
        <dbReference type="ARBA" id="ARBA00004651"/>
    </source>
</evidence>
<keyword evidence="3" id="KW-1003">Cell membrane</keyword>
<evidence type="ECO:0000256" key="2">
    <source>
        <dbReference type="ARBA" id="ARBA00022448"/>
    </source>
</evidence>
<dbReference type="Gene3D" id="1.10.3720.10">
    <property type="entry name" value="MetI-like"/>
    <property type="match status" value="1"/>
</dbReference>
<evidence type="ECO:0000256" key="3">
    <source>
        <dbReference type="ARBA" id="ARBA00022475"/>
    </source>
</evidence>
<organism evidence="9 10">
    <name type="scientific">Candidatus Limivivens merdigallinarum</name>
    <dbReference type="NCBI Taxonomy" id="2840859"/>
    <lineage>
        <taxon>Bacteria</taxon>
        <taxon>Bacillati</taxon>
        <taxon>Bacillota</taxon>
        <taxon>Clostridia</taxon>
        <taxon>Lachnospirales</taxon>
        <taxon>Lachnospiraceae</taxon>
        <taxon>Lachnospiraceae incertae sedis</taxon>
        <taxon>Candidatus Limivivens</taxon>
    </lineage>
</organism>
<feature type="transmembrane region" description="Helical" evidence="7">
    <location>
        <begin position="101"/>
        <end position="123"/>
    </location>
</feature>
<evidence type="ECO:0000256" key="5">
    <source>
        <dbReference type="ARBA" id="ARBA00022989"/>
    </source>
</evidence>
<dbReference type="Pfam" id="PF00528">
    <property type="entry name" value="BPD_transp_1"/>
    <property type="match status" value="1"/>
</dbReference>
<keyword evidence="2 7" id="KW-0813">Transport</keyword>
<dbReference type="InterPro" id="IPR000515">
    <property type="entry name" value="MetI-like"/>
</dbReference>
<dbReference type="Proteomes" id="UP000886886">
    <property type="component" value="Unassembled WGS sequence"/>
</dbReference>
<keyword evidence="5 7" id="KW-1133">Transmembrane helix</keyword>
<comment type="similarity">
    <text evidence="7">Belongs to the binding-protein-dependent transport system permease family.</text>
</comment>
<evidence type="ECO:0000256" key="4">
    <source>
        <dbReference type="ARBA" id="ARBA00022692"/>
    </source>
</evidence>
<dbReference type="PANTHER" id="PTHR43744:SF8">
    <property type="entry name" value="SN-GLYCEROL-3-PHOSPHATE TRANSPORT SYSTEM PERMEASE PROTEIN UGPE"/>
    <property type="match status" value="1"/>
</dbReference>
<reference evidence="9" key="2">
    <citation type="journal article" date="2021" name="PeerJ">
        <title>Extensive microbial diversity within the chicken gut microbiome revealed by metagenomics and culture.</title>
        <authorList>
            <person name="Gilroy R."/>
            <person name="Ravi A."/>
            <person name="Getino M."/>
            <person name="Pursley I."/>
            <person name="Horton D.L."/>
            <person name="Alikhan N.F."/>
            <person name="Baker D."/>
            <person name="Gharbi K."/>
            <person name="Hall N."/>
            <person name="Watson M."/>
            <person name="Adriaenssens E.M."/>
            <person name="Foster-Nyarko E."/>
            <person name="Jarju S."/>
            <person name="Secka A."/>
            <person name="Antonio M."/>
            <person name="Oren A."/>
            <person name="Chaudhuri R.R."/>
            <person name="La Ragione R."/>
            <person name="Hildebrand F."/>
            <person name="Pallen M.J."/>
        </authorList>
    </citation>
    <scope>NUCLEOTIDE SEQUENCE</scope>
    <source>
        <strain evidence="9">ChiSjej3B21-11622</strain>
    </source>
</reference>
<name>A0A9D1D2K4_9FIRM</name>
<protein>
    <submittedName>
        <fullName evidence="9">Carbohydrate ABC transporter permease</fullName>
    </submittedName>
</protein>
<feature type="domain" description="ABC transmembrane type-1" evidence="8">
    <location>
        <begin position="66"/>
        <end position="256"/>
    </location>
</feature>
<dbReference type="AlphaFoldDB" id="A0A9D1D2K4"/>
<dbReference type="GO" id="GO:0005886">
    <property type="term" value="C:plasma membrane"/>
    <property type="evidence" value="ECO:0007669"/>
    <property type="project" value="UniProtKB-SubCell"/>
</dbReference>
<dbReference type="InterPro" id="IPR035906">
    <property type="entry name" value="MetI-like_sf"/>
</dbReference>
<dbReference type="PROSITE" id="PS50928">
    <property type="entry name" value="ABC_TM1"/>
    <property type="match status" value="1"/>
</dbReference>
<evidence type="ECO:0000313" key="10">
    <source>
        <dbReference type="Proteomes" id="UP000886886"/>
    </source>
</evidence>
<evidence type="ECO:0000256" key="6">
    <source>
        <dbReference type="ARBA" id="ARBA00023136"/>
    </source>
</evidence>
<reference evidence="9" key="1">
    <citation type="submission" date="2020-10" db="EMBL/GenBank/DDBJ databases">
        <authorList>
            <person name="Gilroy R."/>
        </authorList>
    </citation>
    <scope>NUCLEOTIDE SEQUENCE</scope>
    <source>
        <strain evidence="9">ChiSjej3B21-11622</strain>
    </source>
</reference>
<feature type="transmembrane region" description="Helical" evidence="7">
    <location>
        <begin position="135"/>
        <end position="156"/>
    </location>
</feature>
<evidence type="ECO:0000313" key="9">
    <source>
        <dbReference type="EMBL" id="HIQ97773.1"/>
    </source>
</evidence>
<comment type="caution">
    <text evidence="9">The sequence shown here is derived from an EMBL/GenBank/DDBJ whole genome shotgun (WGS) entry which is preliminary data.</text>
</comment>